<comment type="similarity">
    <text evidence="1">Belongs to the peptidase C56 family.</text>
</comment>
<dbReference type="Gene3D" id="3.40.50.880">
    <property type="match status" value="1"/>
</dbReference>
<evidence type="ECO:0000313" key="4">
    <source>
        <dbReference type="EMBL" id="SEM29682.1"/>
    </source>
</evidence>
<organism evidence="4 5">
    <name type="scientific">Alkalibacterium putridalgicola</name>
    <dbReference type="NCBI Taxonomy" id="426703"/>
    <lineage>
        <taxon>Bacteria</taxon>
        <taxon>Bacillati</taxon>
        <taxon>Bacillota</taxon>
        <taxon>Bacilli</taxon>
        <taxon>Lactobacillales</taxon>
        <taxon>Carnobacteriaceae</taxon>
        <taxon>Alkalibacterium</taxon>
    </lineage>
</organism>
<dbReference type="GO" id="GO:0006508">
    <property type="term" value="P:proteolysis"/>
    <property type="evidence" value="ECO:0007669"/>
    <property type="project" value="UniProtKB-KW"/>
</dbReference>
<dbReference type="EMBL" id="FOBL01000046">
    <property type="protein sequence ID" value="SEM29682.1"/>
    <property type="molecule type" value="Genomic_DNA"/>
</dbReference>
<dbReference type="GO" id="GO:0008233">
    <property type="term" value="F:peptidase activity"/>
    <property type="evidence" value="ECO:0007669"/>
    <property type="project" value="UniProtKB-KW"/>
</dbReference>
<dbReference type="CDD" id="cd03134">
    <property type="entry name" value="GATase1_PfpI_like"/>
    <property type="match status" value="1"/>
</dbReference>
<dbReference type="EMBL" id="BJUX01000032">
    <property type="protein sequence ID" value="GEK90074.1"/>
    <property type="molecule type" value="Genomic_DNA"/>
</dbReference>
<dbReference type="PROSITE" id="PS51276">
    <property type="entry name" value="PEPTIDASE_C56_PFPI"/>
    <property type="match status" value="1"/>
</dbReference>
<evidence type="ECO:0000313" key="6">
    <source>
        <dbReference type="Proteomes" id="UP000321425"/>
    </source>
</evidence>
<evidence type="ECO:0000259" key="2">
    <source>
        <dbReference type="Pfam" id="PF01965"/>
    </source>
</evidence>
<dbReference type="Proteomes" id="UP000321425">
    <property type="component" value="Unassembled WGS sequence"/>
</dbReference>
<reference evidence="4 5" key="1">
    <citation type="submission" date="2016-10" db="EMBL/GenBank/DDBJ databases">
        <authorList>
            <person name="de Groot N.N."/>
        </authorList>
    </citation>
    <scope>NUCLEOTIDE SEQUENCE [LARGE SCALE GENOMIC DNA]</scope>
    <source>
        <strain evidence="4 5">DSM 19182</strain>
    </source>
</reference>
<evidence type="ECO:0000313" key="5">
    <source>
        <dbReference type="Proteomes" id="UP000198548"/>
    </source>
</evidence>
<dbReference type="RefSeq" id="WP_091489917.1">
    <property type="nucleotide sequence ID" value="NZ_BJUX01000032.1"/>
</dbReference>
<evidence type="ECO:0000313" key="3">
    <source>
        <dbReference type="EMBL" id="GEK90074.1"/>
    </source>
</evidence>
<sequence>MSKKVAAVLTHLFEDVEFTSPKEELEKSGHTVETIGFEAGETVEGKKGNASVTIDKSIDEVSPDDYDALLIPGGYSPDKLRKDERFLNFARAFADNKPIFSICHAPQLLINAEVVKGKDITSVSQVAIDLKNAGANFLDKEVVKDKSGLISSRTPDDLPAFNKAIIDALSE</sequence>
<keyword evidence="4" id="KW-0645">Protease</keyword>
<evidence type="ECO:0000256" key="1">
    <source>
        <dbReference type="ARBA" id="ARBA00008542"/>
    </source>
</evidence>
<dbReference type="InterPro" id="IPR006286">
    <property type="entry name" value="C56_PfpI-like"/>
</dbReference>
<reference evidence="3 6" key="2">
    <citation type="submission" date="2019-07" db="EMBL/GenBank/DDBJ databases">
        <title>Whole genome shotgun sequence of Alkalibacterium putridalgicola NBRC 103243.</title>
        <authorList>
            <person name="Hosoyama A."/>
            <person name="Uohara A."/>
            <person name="Ohji S."/>
            <person name="Ichikawa N."/>
        </authorList>
    </citation>
    <scope>NUCLEOTIDE SEQUENCE [LARGE SCALE GENOMIC DNA]</scope>
    <source>
        <strain evidence="3 6">NBRC 103243</strain>
    </source>
</reference>
<keyword evidence="6" id="KW-1185">Reference proteome</keyword>
<dbReference type="SUPFAM" id="SSF52317">
    <property type="entry name" value="Class I glutamine amidotransferase-like"/>
    <property type="match status" value="1"/>
</dbReference>
<dbReference type="Pfam" id="PF01965">
    <property type="entry name" value="DJ-1_PfpI"/>
    <property type="match status" value="1"/>
</dbReference>
<dbReference type="NCBIfam" id="TIGR01382">
    <property type="entry name" value="PfpI"/>
    <property type="match status" value="1"/>
</dbReference>
<dbReference type="AlphaFoldDB" id="A0A1H7X745"/>
<dbReference type="InterPro" id="IPR029062">
    <property type="entry name" value="Class_I_gatase-like"/>
</dbReference>
<dbReference type="Proteomes" id="UP000198548">
    <property type="component" value="Unassembled WGS sequence"/>
</dbReference>
<proteinExistence type="inferred from homology"/>
<dbReference type="OrthoDB" id="9792284at2"/>
<gene>
    <name evidence="3" type="primary">yhbO</name>
    <name evidence="3" type="ORF">APU01nite_21130</name>
    <name evidence="4" type="ORF">SAMN04488100_14615</name>
</gene>
<keyword evidence="4" id="KW-0378">Hydrolase</keyword>
<dbReference type="PANTHER" id="PTHR42733:SF2">
    <property type="entry name" value="DJ-1_THIJ_PFPI FAMILY PROTEIN"/>
    <property type="match status" value="1"/>
</dbReference>
<dbReference type="InterPro" id="IPR002818">
    <property type="entry name" value="DJ-1/PfpI"/>
</dbReference>
<protein>
    <submittedName>
        <fullName evidence="4">Protease I</fullName>
    </submittedName>
    <submittedName>
        <fullName evidence="3">Protein deglycase 2</fullName>
    </submittedName>
</protein>
<feature type="domain" description="DJ-1/PfpI" evidence="2">
    <location>
        <begin position="3"/>
        <end position="167"/>
    </location>
</feature>
<dbReference type="STRING" id="426703.SAMN04488100_14615"/>
<name>A0A1H7X745_9LACT</name>
<dbReference type="PANTHER" id="PTHR42733">
    <property type="entry name" value="DJ-1 PROTEIN"/>
    <property type="match status" value="1"/>
</dbReference>
<accession>A0A1H7X745</accession>